<dbReference type="Gene3D" id="3.40.50.1820">
    <property type="entry name" value="alpha/beta hydrolase"/>
    <property type="match status" value="1"/>
</dbReference>
<feature type="active site" description="Proton acceptor" evidence="3">
    <location>
        <position position="415"/>
    </location>
</feature>
<dbReference type="SUPFAM" id="SSF53474">
    <property type="entry name" value="alpha/beta-Hydrolases"/>
    <property type="match status" value="1"/>
</dbReference>
<comment type="caution">
    <text evidence="5">The sequence shown here is derived from an EMBL/GenBank/DDBJ whole genome shotgun (WGS) entry which is preliminary data.</text>
</comment>
<dbReference type="InterPro" id="IPR010497">
    <property type="entry name" value="Epoxide_hydro_N"/>
</dbReference>
<dbReference type="PANTHER" id="PTHR21661">
    <property type="entry name" value="EPOXIDE HYDROLASE 1-RELATED"/>
    <property type="match status" value="1"/>
</dbReference>
<dbReference type="GO" id="GO:0097176">
    <property type="term" value="P:epoxide metabolic process"/>
    <property type="evidence" value="ECO:0007669"/>
    <property type="project" value="TreeGrafter"/>
</dbReference>
<proteinExistence type="inferred from homology"/>
<evidence type="ECO:0000256" key="1">
    <source>
        <dbReference type="ARBA" id="ARBA00010088"/>
    </source>
</evidence>
<feature type="active site" description="Nucleophile" evidence="3">
    <location>
        <position position="208"/>
    </location>
</feature>
<dbReference type="InterPro" id="IPR029058">
    <property type="entry name" value="AB_hydrolase_fold"/>
</dbReference>
<dbReference type="Pfam" id="PF06441">
    <property type="entry name" value="EHN"/>
    <property type="match status" value="1"/>
</dbReference>
<evidence type="ECO:0000259" key="4">
    <source>
        <dbReference type="Pfam" id="PF06441"/>
    </source>
</evidence>
<keyword evidence="6" id="KW-1185">Reference proteome</keyword>
<evidence type="ECO:0000313" key="6">
    <source>
        <dbReference type="Proteomes" id="UP000219286"/>
    </source>
</evidence>
<name>A0A2H2ZMW2_TRIPA</name>
<feature type="domain" description="Epoxide hydrolase N-terminal" evidence="4">
    <location>
        <begin position="19"/>
        <end position="139"/>
    </location>
</feature>
<dbReference type="EMBL" id="LFMI01000823">
    <property type="protein sequence ID" value="OTA08113.1"/>
    <property type="molecule type" value="Genomic_DNA"/>
</dbReference>
<dbReference type="InterPro" id="IPR016292">
    <property type="entry name" value="Epoxide_hydrolase"/>
</dbReference>
<dbReference type="Proteomes" id="UP000219286">
    <property type="component" value="Unassembled WGS sequence"/>
</dbReference>
<organism evidence="5 6">
    <name type="scientific">Trichoderma parareesei</name>
    <name type="common">Filamentous fungus</name>
    <dbReference type="NCBI Taxonomy" id="858221"/>
    <lineage>
        <taxon>Eukaryota</taxon>
        <taxon>Fungi</taxon>
        <taxon>Dikarya</taxon>
        <taxon>Ascomycota</taxon>
        <taxon>Pezizomycotina</taxon>
        <taxon>Sordariomycetes</taxon>
        <taxon>Hypocreomycetidae</taxon>
        <taxon>Hypocreales</taxon>
        <taxon>Hypocreaceae</taxon>
        <taxon>Trichoderma</taxon>
    </lineage>
</organism>
<accession>A0A2H2ZMW2</accession>
<protein>
    <submittedName>
        <fullName evidence="5">Hydrolases of alpha/beta hydrolase superfamily</fullName>
    </submittedName>
</protein>
<keyword evidence="2 5" id="KW-0378">Hydrolase</keyword>
<dbReference type="PANTHER" id="PTHR21661:SF39">
    <property type="entry name" value="HYDROLASE, PUTATIVE (AFU_ORTHOLOGUE AFUA_3G08960)-RELATED"/>
    <property type="match status" value="1"/>
</dbReference>
<comment type="similarity">
    <text evidence="1">Belongs to the peptidase S33 family.</text>
</comment>
<feature type="active site" description="Proton donor" evidence="3">
    <location>
        <position position="357"/>
    </location>
</feature>
<dbReference type="PIRSF" id="PIRSF001112">
    <property type="entry name" value="Epoxide_hydrolase"/>
    <property type="match status" value="1"/>
</dbReference>
<sequence length="439" mass="48417">MASQKRYGRLPPSAKDEAIEPFTLNIPDAKLTRMNALLQLSTIAAENYENTYADKANQFGLTREWLVAAKERWEKSFDWRKREDLVNSFANFKTAIPVPINGSPTTTTINIHFTALFSSNPDAVPIVFLHGWPGSFFEFLPMLSLLRDKYPDKASLPYHIVVPSLPGYGLSDPPPAQRNFTTDDATWMMDHLLTEALGFTAYVAQGGDVGAYVAHFLARGYPACKAVHLNFPAVPPPPDFQAAAAEGALDDAEKEGMQRNAAFGMTGASHAIWHAVRPATAGLVIMTSPLAMLAWLGEKFLYWTDPASFPNTPKDPDPEAAPDGEKLPYSVRLMDEAIAESALYYLTGCASTSLYPYRDLLARGRATVDGSTKLIAAPKMLGYSWFRRELVMAPKEWMAKIGNLVLYKRHEKGGHFAALEQPAALLEDVEEFVGKLVKA</sequence>
<dbReference type="InterPro" id="IPR000639">
    <property type="entry name" value="Epox_hydrolase-like"/>
</dbReference>
<evidence type="ECO:0000256" key="2">
    <source>
        <dbReference type="ARBA" id="ARBA00022801"/>
    </source>
</evidence>
<dbReference type="GO" id="GO:0004301">
    <property type="term" value="F:epoxide hydrolase activity"/>
    <property type="evidence" value="ECO:0007669"/>
    <property type="project" value="TreeGrafter"/>
</dbReference>
<evidence type="ECO:0000313" key="5">
    <source>
        <dbReference type="EMBL" id="OTA08113.1"/>
    </source>
</evidence>
<dbReference type="PRINTS" id="PR00412">
    <property type="entry name" value="EPOXHYDRLASE"/>
</dbReference>
<evidence type="ECO:0000256" key="3">
    <source>
        <dbReference type="PIRSR" id="PIRSR001112-1"/>
    </source>
</evidence>
<dbReference type="AlphaFoldDB" id="A0A2H2ZMW2"/>
<gene>
    <name evidence="5" type="ORF">A9Z42_0090600</name>
</gene>
<dbReference type="OrthoDB" id="7130006at2759"/>
<reference evidence="5 6" key="1">
    <citation type="journal article" date="2015" name="Genome Announc.">
        <title>Genome sequence and annotation of Trichoderma parareesei, the ancestor of the cellulase producer Trichoderma reesei.</title>
        <authorList>
            <person name="Yang D."/>
            <person name="Pomraning K."/>
            <person name="Kopchinskiy A."/>
            <person name="Karimi Aghcheh R."/>
            <person name="Atanasova L."/>
            <person name="Chenthamara K."/>
            <person name="Baker S.E."/>
            <person name="Zhang R."/>
            <person name="Shen Q."/>
            <person name="Freitag M."/>
            <person name="Kubicek C.P."/>
            <person name="Druzhinina I.S."/>
        </authorList>
    </citation>
    <scope>NUCLEOTIDE SEQUENCE [LARGE SCALE GENOMIC DNA]</scope>
    <source>
        <strain evidence="5 6">CBS 125925</strain>
    </source>
</reference>